<reference evidence="2 3" key="1">
    <citation type="journal article" date="2023" name="Mol. Phylogenet. Evol.">
        <title>Genome-scale phylogeny and comparative genomics of the fungal order Sordariales.</title>
        <authorList>
            <person name="Hensen N."/>
            <person name="Bonometti L."/>
            <person name="Westerberg I."/>
            <person name="Brannstrom I.O."/>
            <person name="Guillou S."/>
            <person name="Cros-Aarteil S."/>
            <person name="Calhoun S."/>
            <person name="Haridas S."/>
            <person name="Kuo A."/>
            <person name="Mondo S."/>
            <person name="Pangilinan J."/>
            <person name="Riley R."/>
            <person name="LaButti K."/>
            <person name="Andreopoulos B."/>
            <person name="Lipzen A."/>
            <person name="Chen C."/>
            <person name="Yan M."/>
            <person name="Daum C."/>
            <person name="Ng V."/>
            <person name="Clum A."/>
            <person name="Steindorff A."/>
            <person name="Ohm R.A."/>
            <person name="Martin F."/>
            <person name="Silar P."/>
            <person name="Natvig D.O."/>
            <person name="Lalanne C."/>
            <person name="Gautier V."/>
            <person name="Ament-Velasquez S.L."/>
            <person name="Kruys A."/>
            <person name="Hutchinson M.I."/>
            <person name="Powell A.J."/>
            <person name="Barry K."/>
            <person name="Miller A.N."/>
            <person name="Grigoriev I.V."/>
            <person name="Debuchy R."/>
            <person name="Gladieux P."/>
            <person name="Hiltunen Thoren M."/>
            <person name="Johannesson H."/>
        </authorList>
    </citation>
    <scope>NUCLEOTIDE SEQUENCE [LARGE SCALE GENOMIC DNA]</scope>
    <source>
        <strain evidence="2 3">FGSC 10403</strain>
    </source>
</reference>
<comment type="caution">
    <text evidence="2">The sequence shown here is derived from an EMBL/GenBank/DDBJ whole genome shotgun (WGS) entry which is preliminary data.</text>
</comment>
<sequence>MPSHTFPIRGTCQACPRNRLLAMAHSRIPPIHHFILSLNSASLGASPQLIPTRPQILLARKLVRANSLFSQVGPRVRLHCRPQFFSLPLSSEPTNPPHTQSRAIAHPPASPILAGTMPGTSPIFDHCAREPLAPGVPGGGAPVGNMEIEVERHSGNKSPAQFVGKLHRHTADPATHTQSSSSPSIPPRPPISRNWGEASFRTDTIMNFTHLLPSLSIKTLLGADYSLARSLSPTQTSKTPLVFPWSRA</sequence>
<evidence type="ECO:0000256" key="1">
    <source>
        <dbReference type="SAM" id="MobiDB-lite"/>
    </source>
</evidence>
<dbReference type="AlphaFoldDB" id="A0AAJ0I474"/>
<organism evidence="2 3">
    <name type="scientific">Neurospora hispaniola</name>
    <dbReference type="NCBI Taxonomy" id="588809"/>
    <lineage>
        <taxon>Eukaryota</taxon>
        <taxon>Fungi</taxon>
        <taxon>Dikarya</taxon>
        <taxon>Ascomycota</taxon>
        <taxon>Pezizomycotina</taxon>
        <taxon>Sordariomycetes</taxon>
        <taxon>Sordariomycetidae</taxon>
        <taxon>Sordariales</taxon>
        <taxon>Sordariaceae</taxon>
        <taxon>Neurospora</taxon>
    </lineage>
</organism>
<dbReference type="Proteomes" id="UP001285908">
    <property type="component" value="Unassembled WGS sequence"/>
</dbReference>
<dbReference type="EMBL" id="JAULSX010000006">
    <property type="protein sequence ID" value="KAK3489444.1"/>
    <property type="molecule type" value="Genomic_DNA"/>
</dbReference>
<accession>A0AAJ0I474</accession>
<keyword evidence="3" id="KW-1185">Reference proteome</keyword>
<evidence type="ECO:0000313" key="3">
    <source>
        <dbReference type="Proteomes" id="UP001285908"/>
    </source>
</evidence>
<proteinExistence type="predicted"/>
<dbReference type="GeneID" id="87871023"/>
<evidence type="ECO:0000313" key="2">
    <source>
        <dbReference type="EMBL" id="KAK3489444.1"/>
    </source>
</evidence>
<protein>
    <submittedName>
        <fullName evidence="2">Uncharacterized protein</fullName>
    </submittedName>
</protein>
<name>A0AAJ0I474_9PEZI</name>
<dbReference type="RefSeq" id="XP_062691151.1">
    <property type="nucleotide sequence ID" value="XM_062833401.1"/>
</dbReference>
<gene>
    <name evidence="2" type="ORF">B0T23DRAFT_202016</name>
</gene>
<feature type="region of interest" description="Disordered" evidence="1">
    <location>
        <begin position="168"/>
        <end position="196"/>
    </location>
</feature>